<organism evidence="3 4">
    <name type="scientific">Crotalaria pallida</name>
    <name type="common">Smooth rattlebox</name>
    <name type="synonym">Crotalaria striata</name>
    <dbReference type="NCBI Taxonomy" id="3830"/>
    <lineage>
        <taxon>Eukaryota</taxon>
        <taxon>Viridiplantae</taxon>
        <taxon>Streptophyta</taxon>
        <taxon>Embryophyta</taxon>
        <taxon>Tracheophyta</taxon>
        <taxon>Spermatophyta</taxon>
        <taxon>Magnoliopsida</taxon>
        <taxon>eudicotyledons</taxon>
        <taxon>Gunneridae</taxon>
        <taxon>Pentapetalae</taxon>
        <taxon>rosids</taxon>
        <taxon>fabids</taxon>
        <taxon>Fabales</taxon>
        <taxon>Fabaceae</taxon>
        <taxon>Papilionoideae</taxon>
        <taxon>50 kb inversion clade</taxon>
        <taxon>genistoids sensu lato</taxon>
        <taxon>core genistoids</taxon>
        <taxon>Crotalarieae</taxon>
        <taxon>Crotalaria</taxon>
    </lineage>
</organism>
<dbReference type="AlphaFoldDB" id="A0AAN9EEJ0"/>
<evidence type="ECO:0000256" key="2">
    <source>
        <dbReference type="SAM" id="MobiDB-lite"/>
    </source>
</evidence>
<accession>A0AAN9EEJ0</accession>
<dbReference type="Proteomes" id="UP001372338">
    <property type="component" value="Unassembled WGS sequence"/>
</dbReference>
<protein>
    <submittedName>
        <fullName evidence="3">Uncharacterized protein</fullName>
    </submittedName>
</protein>
<reference evidence="3 4" key="1">
    <citation type="submission" date="2024-01" db="EMBL/GenBank/DDBJ databases">
        <title>The genomes of 5 underutilized Papilionoideae crops provide insights into root nodulation and disease resistanc.</title>
        <authorList>
            <person name="Yuan L."/>
        </authorList>
    </citation>
    <scope>NUCLEOTIDE SEQUENCE [LARGE SCALE GENOMIC DNA]</scope>
    <source>
        <strain evidence="3">ZHUSHIDOU_FW_LH</strain>
        <tissue evidence="3">Leaf</tissue>
    </source>
</reference>
<sequence length="103" mass="11745">MSDPLTALMHVVQVMNLLKTLTLETLREREETTTYKDEYDSQLEMDTNGGLKRTKSDFQDDQGLYNHSSKKEEGEAASISETEECFLKSLDENTKEFSEELAG</sequence>
<dbReference type="PANTHER" id="PTHR23177">
    <property type="entry name" value="MKIAA1688 PROTEIN"/>
    <property type="match status" value="1"/>
</dbReference>
<comment type="caution">
    <text evidence="3">The sequence shown here is derived from an EMBL/GenBank/DDBJ whole genome shotgun (WGS) entry which is preliminary data.</text>
</comment>
<dbReference type="PANTHER" id="PTHR23177:SF35">
    <property type="entry name" value="RHO GTPASE-ACTIVATING PROTEIN GACA"/>
    <property type="match status" value="1"/>
</dbReference>
<proteinExistence type="predicted"/>
<keyword evidence="4" id="KW-1185">Reference proteome</keyword>
<dbReference type="InterPro" id="IPR044785">
    <property type="entry name" value="RopGAP1-5"/>
</dbReference>
<feature type="compositionally biased region" description="Basic and acidic residues" evidence="2">
    <location>
        <begin position="28"/>
        <end position="39"/>
    </location>
</feature>
<feature type="region of interest" description="Disordered" evidence="2">
    <location>
        <begin position="28"/>
        <end position="79"/>
    </location>
</feature>
<evidence type="ECO:0000313" key="3">
    <source>
        <dbReference type="EMBL" id="KAK7251176.1"/>
    </source>
</evidence>
<evidence type="ECO:0000256" key="1">
    <source>
        <dbReference type="ARBA" id="ARBA00022468"/>
    </source>
</evidence>
<dbReference type="EMBL" id="JAYWIO010000007">
    <property type="protein sequence ID" value="KAK7251176.1"/>
    <property type="molecule type" value="Genomic_DNA"/>
</dbReference>
<name>A0AAN9EEJ0_CROPI</name>
<keyword evidence="1" id="KW-0343">GTPase activation</keyword>
<dbReference type="GO" id="GO:0005096">
    <property type="term" value="F:GTPase activator activity"/>
    <property type="evidence" value="ECO:0007669"/>
    <property type="project" value="UniProtKB-KW"/>
</dbReference>
<evidence type="ECO:0000313" key="4">
    <source>
        <dbReference type="Proteomes" id="UP001372338"/>
    </source>
</evidence>
<gene>
    <name evidence="3" type="ORF">RIF29_34133</name>
</gene>